<sequence>MHAFTSKFEALQDRINQQILGQEQVVKQLVIALLANGHVLIQGLPGLAKTRAVNEMANEVNAKLNRIQFTPDMLPADITGSEVYSNQTQSISFKPGPVFSHFLLADEINRAPAKVQSALLESMAEGQVSVAGISHPLPELFMVLATQNPIEQEGTYPLPEAQMDRFLMQILIDYPDKDAEMSMLKLLRNQQSSEASTRAATLTVEEVLCARKQVDEVFVNDNIDQYIVDLVDATRQPKKYSDELGTFIELGASPRASIALDRCARAYAWLSGRDFVAPEDVKAVCHGVLRHRIVLSFSCINQNISTDAVIDKLLDCVAHV</sequence>
<dbReference type="Gene3D" id="3.40.50.300">
    <property type="entry name" value="P-loop containing nucleotide triphosphate hydrolases"/>
    <property type="match status" value="1"/>
</dbReference>
<dbReference type="eggNOG" id="COG0714">
    <property type="taxonomic scope" value="Bacteria"/>
</dbReference>
<dbReference type="AlphaFoldDB" id="A8H3C2"/>
<dbReference type="OrthoDB" id="9808397at2"/>
<keyword evidence="1" id="KW-0547">Nucleotide-binding</keyword>
<dbReference type="FunFam" id="3.40.50.300:FF:000640">
    <property type="entry name" value="MoxR family ATPase"/>
    <property type="match status" value="1"/>
</dbReference>
<evidence type="ECO:0000259" key="4">
    <source>
        <dbReference type="Pfam" id="PF07726"/>
    </source>
</evidence>
<dbReference type="InterPro" id="IPR011703">
    <property type="entry name" value="ATPase_AAA-3"/>
</dbReference>
<dbReference type="PANTHER" id="PTHR42759">
    <property type="entry name" value="MOXR FAMILY PROTEIN"/>
    <property type="match status" value="1"/>
</dbReference>
<dbReference type="STRING" id="398579.Spea_1736"/>
<evidence type="ECO:0000256" key="3">
    <source>
        <dbReference type="ARBA" id="ARBA00061607"/>
    </source>
</evidence>
<keyword evidence="2" id="KW-0067">ATP-binding</keyword>
<reference evidence="6 7" key="1">
    <citation type="submission" date="2007-10" db="EMBL/GenBank/DDBJ databases">
        <title>Complete sequence of Shewanella pealeana ATCC 700345.</title>
        <authorList>
            <consortium name="US DOE Joint Genome Institute"/>
            <person name="Copeland A."/>
            <person name="Lucas S."/>
            <person name="Lapidus A."/>
            <person name="Barry K."/>
            <person name="Glavina del Rio T."/>
            <person name="Dalin E."/>
            <person name="Tice H."/>
            <person name="Pitluck S."/>
            <person name="Chertkov O."/>
            <person name="Brettin T."/>
            <person name="Bruce D."/>
            <person name="Detter J.C."/>
            <person name="Han C."/>
            <person name="Schmutz J."/>
            <person name="Larimer F."/>
            <person name="Land M."/>
            <person name="Hauser L."/>
            <person name="Kyrpides N."/>
            <person name="Kim E."/>
            <person name="Zhao J.-S.Z."/>
            <person name="Manno D."/>
            <person name="Hawari J."/>
            <person name="Richardson P."/>
        </authorList>
    </citation>
    <scope>NUCLEOTIDE SEQUENCE [LARGE SCALE GENOMIC DNA]</scope>
    <source>
        <strain evidence="7">ATCC 700345 / ANG-SQ1</strain>
    </source>
</reference>
<dbReference type="Proteomes" id="UP000002608">
    <property type="component" value="Chromosome"/>
</dbReference>
<dbReference type="InterPro" id="IPR027417">
    <property type="entry name" value="P-loop_NTPase"/>
</dbReference>
<evidence type="ECO:0000313" key="6">
    <source>
        <dbReference type="EMBL" id="ABV87059.1"/>
    </source>
</evidence>
<dbReference type="Pfam" id="PF17863">
    <property type="entry name" value="AAA_lid_2"/>
    <property type="match status" value="1"/>
</dbReference>
<feature type="domain" description="ChlI/MoxR AAA lid" evidence="5">
    <location>
        <begin position="248"/>
        <end position="311"/>
    </location>
</feature>
<accession>A8H3C2</accession>
<dbReference type="GO" id="GO:0005524">
    <property type="term" value="F:ATP binding"/>
    <property type="evidence" value="ECO:0007669"/>
    <property type="project" value="UniProtKB-KW"/>
</dbReference>
<dbReference type="PIRSF" id="PIRSF002849">
    <property type="entry name" value="AAA_ATPase_chaperone_MoxR_prd"/>
    <property type="match status" value="1"/>
</dbReference>
<dbReference type="Pfam" id="PF07726">
    <property type="entry name" value="AAA_3"/>
    <property type="match status" value="1"/>
</dbReference>
<evidence type="ECO:0000256" key="1">
    <source>
        <dbReference type="ARBA" id="ARBA00022741"/>
    </source>
</evidence>
<dbReference type="SUPFAM" id="SSF52540">
    <property type="entry name" value="P-loop containing nucleoside triphosphate hydrolases"/>
    <property type="match status" value="1"/>
</dbReference>
<keyword evidence="7" id="KW-1185">Reference proteome</keyword>
<evidence type="ECO:0000313" key="7">
    <source>
        <dbReference type="Proteomes" id="UP000002608"/>
    </source>
</evidence>
<dbReference type="GO" id="GO:0016887">
    <property type="term" value="F:ATP hydrolysis activity"/>
    <property type="evidence" value="ECO:0007669"/>
    <property type="project" value="InterPro"/>
</dbReference>
<dbReference type="KEGG" id="spl:Spea_1736"/>
<dbReference type="PANTHER" id="PTHR42759:SF1">
    <property type="entry name" value="MAGNESIUM-CHELATASE SUBUNIT CHLD"/>
    <property type="match status" value="1"/>
</dbReference>
<proteinExistence type="inferred from homology"/>
<dbReference type="InterPro" id="IPR041628">
    <property type="entry name" value="ChlI/MoxR_AAA_lid"/>
</dbReference>
<dbReference type="Gene3D" id="1.10.8.80">
    <property type="entry name" value="Magnesium chelatase subunit I, C-Terminal domain"/>
    <property type="match status" value="1"/>
</dbReference>
<comment type="similarity">
    <text evidence="3">Belongs to the MoxR family.</text>
</comment>
<dbReference type="RefSeq" id="WP_012154979.1">
    <property type="nucleotide sequence ID" value="NC_009901.1"/>
</dbReference>
<evidence type="ECO:0000259" key="5">
    <source>
        <dbReference type="Pfam" id="PF17863"/>
    </source>
</evidence>
<gene>
    <name evidence="6" type="ordered locus">Spea_1736</name>
</gene>
<evidence type="ECO:0000256" key="2">
    <source>
        <dbReference type="ARBA" id="ARBA00022840"/>
    </source>
</evidence>
<organism evidence="6 7">
    <name type="scientific">Shewanella pealeana (strain ATCC 700345 / ANG-SQ1)</name>
    <dbReference type="NCBI Taxonomy" id="398579"/>
    <lineage>
        <taxon>Bacteria</taxon>
        <taxon>Pseudomonadati</taxon>
        <taxon>Pseudomonadota</taxon>
        <taxon>Gammaproteobacteria</taxon>
        <taxon>Alteromonadales</taxon>
        <taxon>Shewanellaceae</taxon>
        <taxon>Shewanella</taxon>
    </lineage>
</organism>
<dbReference type="EMBL" id="CP000851">
    <property type="protein sequence ID" value="ABV87059.1"/>
    <property type="molecule type" value="Genomic_DNA"/>
</dbReference>
<dbReference type="InterPro" id="IPR050764">
    <property type="entry name" value="CbbQ/NirQ/NorQ/GpvN"/>
</dbReference>
<protein>
    <submittedName>
        <fullName evidence="6">ATPase associated with various cellular activities AAA_3</fullName>
    </submittedName>
</protein>
<feature type="domain" description="ATPase AAA-3" evidence="4">
    <location>
        <begin position="38"/>
        <end position="168"/>
    </location>
</feature>
<name>A8H3C2_SHEPA</name>
<dbReference type="HOGENOM" id="CLU_034716_2_0_6"/>